<evidence type="ECO:0000313" key="5">
    <source>
        <dbReference type="Proteomes" id="UP001242513"/>
    </source>
</evidence>
<name>A0AAX3UF83_9LACO</name>
<evidence type="ECO:0000259" key="1">
    <source>
        <dbReference type="Pfam" id="PF00188"/>
    </source>
</evidence>
<sequence>MDSQSAPSWFNADVSLGAKKDATSASNIKAALTNMEKANRARKQYDVPALKVSPVLVAISMIDADYQKSGLTHPQYYKQGLENLAAGAEPVNMWLGEKSNWKWNVKKNPSLAAYEFVPNWGGVYNDVAMGTNGYKTSGHYLNLLNRTHTVMGMAHMTGNSDYGSVDAFNASSDDPNGALSLSQYKNLVNEWLSK</sequence>
<dbReference type="InterPro" id="IPR014044">
    <property type="entry name" value="CAP_dom"/>
</dbReference>
<dbReference type="InterPro" id="IPR035940">
    <property type="entry name" value="CAP_sf"/>
</dbReference>
<dbReference type="SUPFAM" id="SSF55797">
    <property type="entry name" value="PR-1-like"/>
    <property type="match status" value="1"/>
</dbReference>
<accession>A0AAX3UF83</accession>
<evidence type="ECO:0000313" key="3">
    <source>
        <dbReference type="EMBL" id="WGO86376.1"/>
    </source>
</evidence>
<reference evidence="3" key="2">
    <citation type="journal article" date="2022" name="Food Funct.">
        <title>Lactobacillus kefiranofaciens ZW18 from Kefir enhances the anti-tumor effect of anti-programmed cell death 1 (PD-1) immunotherapy by modulating the gut microbiota.</title>
        <authorList>
            <person name="Zhao J."/>
            <person name="Wang Y."/>
            <person name="Wang J."/>
            <person name="Lv M."/>
            <person name="Zhou C."/>
            <person name="Jia L."/>
            <person name="Geng W."/>
        </authorList>
    </citation>
    <scope>NUCLEOTIDE SEQUENCE</scope>
    <source>
        <strain evidence="3">ZW18</strain>
    </source>
</reference>
<evidence type="ECO:0000313" key="4">
    <source>
        <dbReference type="Proteomes" id="UP000181860"/>
    </source>
</evidence>
<dbReference type="EMBL" id="FMXC01000012">
    <property type="protein sequence ID" value="SDA54650.1"/>
    <property type="molecule type" value="Genomic_DNA"/>
</dbReference>
<dbReference type="AlphaFoldDB" id="A0AAX3UF83"/>
<protein>
    <submittedName>
        <fullName evidence="3">CAP domain-containing protein</fullName>
    </submittedName>
    <submittedName>
        <fullName evidence="2">Cysteine-rich secretory protein family protein</fullName>
    </submittedName>
</protein>
<organism evidence="3 5">
    <name type="scientific">Lactobacillus kefiranofaciens</name>
    <dbReference type="NCBI Taxonomy" id="267818"/>
    <lineage>
        <taxon>Bacteria</taxon>
        <taxon>Bacillati</taxon>
        <taxon>Bacillota</taxon>
        <taxon>Bacilli</taxon>
        <taxon>Lactobacillales</taxon>
        <taxon>Lactobacillaceae</taxon>
        <taxon>Lactobacillus</taxon>
    </lineage>
</organism>
<keyword evidence="4" id="KW-1185">Reference proteome</keyword>
<dbReference type="Proteomes" id="UP000181860">
    <property type="component" value="Unassembled WGS sequence"/>
</dbReference>
<reference evidence="2 4" key="1">
    <citation type="submission" date="2016-10" db="EMBL/GenBank/DDBJ databases">
        <authorList>
            <person name="Varghese N."/>
            <person name="Submissions S."/>
        </authorList>
    </citation>
    <scope>NUCLEOTIDE SEQUENCE [LARGE SCALE GENOMIC DNA]</scope>
    <source>
        <strain evidence="2 4">ATCC 43761</strain>
    </source>
</reference>
<dbReference type="Pfam" id="PF00188">
    <property type="entry name" value="CAP"/>
    <property type="match status" value="1"/>
</dbReference>
<dbReference type="EMBL" id="CP123735">
    <property type="protein sequence ID" value="WGO86376.1"/>
    <property type="molecule type" value="Genomic_DNA"/>
</dbReference>
<gene>
    <name evidence="3" type="ORF">QEJ78_02560</name>
    <name evidence="2" type="ORF">SAMN02983011_01252</name>
</gene>
<proteinExistence type="predicted"/>
<evidence type="ECO:0000313" key="2">
    <source>
        <dbReference type="EMBL" id="SDA54650.1"/>
    </source>
</evidence>
<reference evidence="3" key="3">
    <citation type="submission" date="2023-04" db="EMBL/GenBank/DDBJ databases">
        <authorList>
            <person name="Wang Y."/>
        </authorList>
    </citation>
    <scope>NUCLEOTIDE SEQUENCE</scope>
    <source>
        <strain evidence="3">ZW18</strain>
    </source>
</reference>
<dbReference type="Proteomes" id="UP001242513">
    <property type="component" value="Chromosome"/>
</dbReference>
<feature type="domain" description="SCP" evidence="1">
    <location>
        <begin position="37"/>
        <end position="162"/>
    </location>
</feature>